<comment type="caution">
    <text evidence="1">The sequence shown here is derived from an EMBL/GenBank/DDBJ whole genome shotgun (WGS) entry which is preliminary data.</text>
</comment>
<name>A0A1Y4IEY5_PARDI</name>
<evidence type="ECO:0000313" key="1">
    <source>
        <dbReference type="EMBL" id="OUP18895.1"/>
    </source>
</evidence>
<evidence type="ECO:0000313" key="2">
    <source>
        <dbReference type="Proteomes" id="UP000195950"/>
    </source>
</evidence>
<gene>
    <name evidence="1" type="ORF">B5F32_10775</name>
</gene>
<dbReference type="AlphaFoldDB" id="A0A1Y4IEY5"/>
<accession>A0A1Y4IEY5</accession>
<dbReference type="GeneID" id="93525797"/>
<protein>
    <submittedName>
        <fullName evidence="1">Uncharacterized protein</fullName>
    </submittedName>
</protein>
<dbReference type="RefSeq" id="WP_087344484.1">
    <property type="nucleotide sequence ID" value="NZ_CP042285.1"/>
</dbReference>
<dbReference type="EMBL" id="NFJX01000008">
    <property type="protein sequence ID" value="OUP18895.1"/>
    <property type="molecule type" value="Genomic_DNA"/>
</dbReference>
<dbReference type="Proteomes" id="UP000195950">
    <property type="component" value="Unassembled WGS sequence"/>
</dbReference>
<reference evidence="2" key="1">
    <citation type="submission" date="2017-04" db="EMBL/GenBank/DDBJ databases">
        <title>Function of individual gut microbiota members based on whole genome sequencing of pure cultures obtained from chicken caecum.</title>
        <authorList>
            <person name="Medvecky M."/>
            <person name="Cejkova D."/>
            <person name="Polansky O."/>
            <person name="Karasova D."/>
            <person name="Kubasova T."/>
            <person name="Cizek A."/>
            <person name="Rychlik I."/>
        </authorList>
    </citation>
    <scope>NUCLEOTIDE SEQUENCE [LARGE SCALE GENOMIC DNA]</scope>
    <source>
        <strain evidence="2">An199</strain>
    </source>
</reference>
<organism evidence="1 2">
    <name type="scientific">Parabacteroides distasonis</name>
    <dbReference type="NCBI Taxonomy" id="823"/>
    <lineage>
        <taxon>Bacteria</taxon>
        <taxon>Pseudomonadati</taxon>
        <taxon>Bacteroidota</taxon>
        <taxon>Bacteroidia</taxon>
        <taxon>Bacteroidales</taxon>
        <taxon>Tannerellaceae</taxon>
        <taxon>Parabacteroides</taxon>
    </lineage>
</organism>
<proteinExistence type="predicted"/>
<sequence length="75" mass="8247">MATFILTPKCNIPLSHGMKIEKGTLPFTVEIPTNHLPFDSIASKNMVKNCLLARGIDISGHESILSGAFFDFKKI</sequence>